<dbReference type="PROSITE" id="PS00444">
    <property type="entry name" value="POLYPRENYL_SYNTHASE_2"/>
    <property type="match status" value="1"/>
</dbReference>
<accession>A0A5J5ITQ6</accession>
<evidence type="ECO:0000256" key="5">
    <source>
        <dbReference type="ARBA" id="ARBA00022842"/>
    </source>
</evidence>
<dbReference type="InterPro" id="IPR000092">
    <property type="entry name" value="Polyprenyl_synt"/>
</dbReference>
<dbReference type="RefSeq" id="WP_150418876.1">
    <property type="nucleotide sequence ID" value="NZ_VYRZ01000002.1"/>
</dbReference>
<comment type="cofactor">
    <cofactor evidence="1">
        <name>Mg(2+)</name>
        <dbReference type="ChEBI" id="CHEBI:18420"/>
    </cofactor>
</comment>
<protein>
    <submittedName>
        <fullName evidence="7">Polyprenyl synthetase family protein</fullName>
    </submittedName>
</protein>
<evidence type="ECO:0000256" key="2">
    <source>
        <dbReference type="ARBA" id="ARBA00006706"/>
    </source>
</evidence>
<evidence type="ECO:0000313" key="8">
    <source>
        <dbReference type="Proteomes" id="UP000327039"/>
    </source>
</evidence>
<proteinExistence type="inferred from homology"/>
<dbReference type="GO" id="GO:0046872">
    <property type="term" value="F:metal ion binding"/>
    <property type="evidence" value="ECO:0007669"/>
    <property type="project" value="UniProtKB-KW"/>
</dbReference>
<dbReference type="PANTHER" id="PTHR12001:SF85">
    <property type="entry name" value="SHORT CHAIN ISOPRENYL DIPHOSPHATE SYNTHASE"/>
    <property type="match status" value="1"/>
</dbReference>
<organism evidence="7 8">
    <name type="scientific">Microbacterium radiodurans</name>
    <dbReference type="NCBI Taxonomy" id="661398"/>
    <lineage>
        <taxon>Bacteria</taxon>
        <taxon>Bacillati</taxon>
        <taxon>Actinomycetota</taxon>
        <taxon>Actinomycetes</taxon>
        <taxon>Micrococcales</taxon>
        <taxon>Microbacteriaceae</taxon>
        <taxon>Microbacterium</taxon>
    </lineage>
</organism>
<keyword evidence="8" id="KW-1185">Reference proteome</keyword>
<dbReference type="OrthoDB" id="4497239at2"/>
<dbReference type="Pfam" id="PF00348">
    <property type="entry name" value="polyprenyl_synt"/>
    <property type="match status" value="1"/>
</dbReference>
<dbReference type="AlphaFoldDB" id="A0A5J5ITQ6"/>
<dbReference type="Gene3D" id="1.10.600.10">
    <property type="entry name" value="Farnesyl Diphosphate Synthase"/>
    <property type="match status" value="1"/>
</dbReference>
<evidence type="ECO:0000256" key="4">
    <source>
        <dbReference type="ARBA" id="ARBA00022723"/>
    </source>
</evidence>
<dbReference type="PROSITE" id="PS00723">
    <property type="entry name" value="POLYPRENYL_SYNTHASE_1"/>
    <property type="match status" value="1"/>
</dbReference>
<evidence type="ECO:0000256" key="1">
    <source>
        <dbReference type="ARBA" id="ARBA00001946"/>
    </source>
</evidence>
<dbReference type="Proteomes" id="UP000327039">
    <property type="component" value="Unassembled WGS sequence"/>
</dbReference>
<sequence length="351" mass="36372">MISVPDSSMSAIDDAVRAAMSKLACRALPRGASALALIDAATRAAAGGKRFRPALVVAAFEAFGGDADSTPGLWDVAAAFELLHTAFVIHDDLIDRDTERRGEPNVGGTFRARARAHGIDEPEAGRIGDAAAVLAGDILLYEATRLVAMADVPAAVRSALFSLLDDAVLVSALGELADVEQAMTPDEPDTAHLLSTAHDKTAVYSFCAPLAAGAALAGADEGDRALLIAAGADLGLAFQLVDDLIGTFGDEKQAGRISGADLREAKRTPLIALARDSAAWPQVSTALALAPTGPVAIQAAQRELDASGARERLVTLIGHTLGSVRRRIAELPDPPRTLIEDITTAIEGRIP</sequence>
<gene>
    <name evidence="7" type="ORF">F6B42_06780</name>
</gene>
<keyword evidence="5" id="KW-0460">Magnesium</keyword>
<keyword evidence="3 6" id="KW-0808">Transferase</keyword>
<name>A0A5J5ITQ6_9MICO</name>
<comment type="similarity">
    <text evidence="2 6">Belongs to the FPP/GGPP synthase family.</text>
</comment>
<dbReference type="GO" id="GO:0008299">
    <property type="term" value="P:isoprenoid biosynthetic process"/>
    <property type="evidence" value="ECO:0007669"/>
    <property type="project" value="InterPro"/>
</dbReference>
<evidence type="ECO:0000256" key="3">
    <source>
        <dbReference type="ARBA" id="ARBA00022679"/>
    </source>
</evidence>
<dbReference type="SUPFAM" id="SSF48576">
    <property type="entry name" value="Terpenoid synthases"/>
    <property type="match status" value="1"/>
</dbReference>
<dbReference type="EMBL" id="VYRZ01000002">
    <property type="protein sequence ID" value="KAA9086704.1"/>
    <property type="molecule type" value="Genomic_DNA"/>
</dbReference>
<dbReference type="SFLD" id="SFLDS00005">
    <property type="entry name" value="Isoprenoid_Synthase_Type_I"/>
    <property type="match status" value="1"/>
</dbReference>
<dbReference type="PANTHER" id="PTHR12001">
    <property type="entry name" value="GERANYLGERANYL PYROPHOSPHATE SYNTHASE"/>
    <property type="match status" value="1"/>
</dbReference>
<keyword evidence="4" id="KW-0479">Metal-binding</keyword>
<comment type="caution">
    <text evidence="7">The sequence shown here is derived from an EMBL/GenBank/DDBJ whole genome shotgun (WGS) entry which is preliminary data.</text>
</comment>
<evidence type="ECO:0000313" key="7">
    <source>
        <dbReference type="EMBL" id="KAA9086704.1"/>
    </source>
</evidence>
<dbReference type="GO" id="GO:0004659">
    <property type="term" value="F:prenyltransferase activity"/>
    <property type="evidence" value="ECO:0007669"/>
    <property type="project" value="InterPro"/>
</dbReference>
<reference evidence="8" key="1">
    <citation type="submission" date="2019-09" db="EMBL/GenBank/DDBJ databases">
        <title>Mumia zhuanghuii sp. nov. isolated from the intestinal contents of plateau pika (Ochotona curzoniae) in the Qinghai-Tibet plateau of China.</title>
        <authorList>
            <person name="Tian Z."/>
        </authorList>
    </citation>
    <scope>NUCLEOTIDE SEQUENCE [LARGE SCALE GENOMIC DNA]</scope>
    <source>
        <strain evidence="8">DSM 25564</strain>
    </source>
</reference>
<dbReference type="InterPro" id="IPR033749">
    <property type="entry name" value="Polyprenyl_synt_CS"/>
</dbReference>
<evidence type="ECO:0000256" key="6">
    <source>
        <dbReference type="RuleBase" id="RU004466"/>
    </source>
</evidence>
<dbReference type="InterPro" id="IPR008949">
    <property type="entry name" value="Isoprenoid_synthase_dom_sf"/>
</dbReference>